<name>A0ABV0ETF7_9ENTE</name>
<dbReference type="SMART" id="SM00345">
    <property type="entry name" value="HTH_GNTR"/>
    <property type="match status" value="1"/>
</dbReference>
<comment type="caution">
    <text evidence="5">The sequence shown here is derived from an EMBL/GenBank/DDBJ whole genome shotgun (WGS) entry which is preliminary data.</text>
</comment>
<dbReference type="Proteomes" id="UP000664357">
    <property type="component" value="Unassembled WGS sequence"/>
</dbReference>
<dbReference type="InterPro" id="IPR036390">
    <property type="entry name" value="WH_DNA-bd_sf"/>
</dbReference>
<keyword evidence="2" id="KW-0238">DNA-binding</keyword>
<accession>A0ABV0ETF7</accession>
<dbReference type="EMBL" id="JAFREL020000002">
    <property type="protein sequence ID" value="MEO1771072.1"/>
    <property type="molecule type" value="Genomic_DNA"/>
</dbReference>
<organism evidence="5 6">
    <name type="scientific">Candidatus Enterococcus ferrettii</name>
    <dbReference type="NCBI Taxonomy" id="2815324"/>
    <lineage>
        <taxon>Bacteria</taxon>
        <taxon>Bacillati</taxon>
        <taxon>Bacillota</taxon>
        <taxon>Bacilli</taxon>
        <taxon>Lactobacillales</taxon>
        <taxon>Enterococcaceae</taxon>
        <taxon>Enterococcus</taxon>
    </lineage>
</organism>
<proteinExistence type="predicted"/>
<dbReference type="PANTHER" id="PTHR38445">
    <property type="entry name" value="HTH-TYPE TRANSCRIPTIONAL REPRESSOR YTRA"/>
    <property type="match status" value="1"/>
</dbReference>
<dbReference type="PROSITE" id="PS50949">
    <property type="entry name" value="HTH_GNTR"/>
    <property type="match status" value="1"/>
</dbReference>
<sequence>MNFAEDRPIYLQIMDEIIQQIIAGKLKPGEKISAVREMAVQLSTNPNTVQRSLQELERMNILYSERGKGRFVTSNQTVLENLNQEKVAQVMNDYLSNMKHLGFSTTEALEKLQHFIEEDQE</sequence>
<keyword evidence="6" id="KW-1185">Reference proteome</keyword>
<evidence type="ECO:0000256" key="2">
    <source>
        <dbReference type="ARBA" id="ARBA00023125"/>
    </source>
</evidence>
<dbReference type="Gene3D" id="1.10.10.10">
    <property type="entry name" value="Winged helix-like DNA-binding domain superfamily/Winged helix DNA-binding domain"/>
    <property type="match status" value="1"/>
</dbReference>
<evidence type="ECO:0000259" key="4">
    <source>
        <dbReference type="PROSITE" id="PS50949"/>
    </source>
</evidence>
<dbReference type="RefSeq" id="WP_207703400.1">
    <property type="nucleotide sequence ID" value="NZ_JAFREL020000002.1"/>
</dbReference>
<evidence type="ECO:0000313" key="5">
    <source>
        <dbReference type="EMBL" id="MEO1771072.1"/>
    </source>
</evidence>
<dbReference type="PANTHER" id="PTHR38445:SF6">
    <property type="entry name" value="GNTR-FAMILY TRANSCRIPTIONAL REGULATOR"/>
    <property type="match status" value="1"/>
</dbReference>
<evidence type="ECO:0000256" key="3">
    <source>
        <dbReference type="ARBA" id="ARBA00023163"/>
    </source>
</evidence>
<reference evidence="5 6" key="1">
    <citation type="submission" date="2024-02" db="EMBL/GenBank/DDBJ databases">
        <title>The Genome Sequence of Enterococcus sp. DIV0159.</title>
        <authorList>
            <person name="Earl A."/>
            <person name="Manson A."/>
            <person name="Gilmore M."/>
            <person name="Sanders J."/>
            <person name="Shea T."/>
            <person name="Howe W."/>
            <person name="Livny J."/>
            <person name="Cuomo C."/>
            <person name="Neafsey D."/>
            <person name="Birren B."/>
        </authorList>
    </citation>
    <scope>NUCLEOTIDE SEQUENCE [LARGE SCALE GENOMIC DNA]</scope>
    <source>
        <strain evidence="5 6">665A</strain>
    </source>
</reference>
<dbReference type="CDD" id="cd07377">
    <property type="entry name" value="WHTH_GntR"/>
    <property type="match status" value="1"/>
</dbReference>
<evidence type="ECO:0000313" key="6">
    <source>
        <dbReference type="Proteomes" id="UP000664357"/>
    </source>
</evidence>
<dbReference type="InterPro" id="IPR000524">
    <property type="entry name" value="Tscrpt_reg_HTH_GntR"/>
</dbReference>
<keyword evidence="1" id="KW-0805">Transcription regulation</keyword>
<feature type="domain" description="HTH gntR-type" evidence="4">
    <location>
        <begin position="7"/>
        <end position="75"/>
    </location>
</feature>
<keyword evidence="3" id="KW-0804">Transcription</keyword>
<dbReference type="SUPFAM" id="SSF46785">
    <property type="entry name" value="Winged helix' DNA-binding domain"/>
    <property type="match status" value="1"/>
</dbReference>
<evidence type="ECO:0000256" key="1">
    <source>
        <dbReference type="ARBA" id="ARBA00023015"/>
    </source>
</evidence>
<protein>
    <recommendedName>
        <fullName evidence="4">HTH gntR-type domain-containing protein</fullName>
    </recommendedName>
</protein>
<gene>
    <name evidence="5" type="ORF">JZO67_003046</name>
</gene>
<dbReference type="InterPro" id="IPR036388">
    <property type="entry name" value="WH-like_DNA-bd_sf"/>
</dbReference>
<dbReference type="Pfam" id="PF00392">
    <property type="entry name" value="GntR"/>
    <property type="match status" value="1"/>
</dbReference>